<evidence type="ECO:0000313" key="3">
    <source>
        <dbReference type="Proteomes" id="UP000219215"/>
    </source>
</evidence>
<dbReference type="KEGG" id="pprf:DPRO_1597"/>
<dbReference type="InterPro" id="IPR002575">
    <property type="entry name" value="Aminoglycoside_PTrfase"/>
</dbReference>
<feature type="domain" description="Aminoglycoside phosphotransferase" evidence="1">
    <location>
        <begin position="31"/>
        <end position="244"/>
    </location>
</feature>
<dbReference type="OrthoDB" id="9797603at2"/>
<gene>
    <name evidence="2" type="ORF">DPRO_1597</name>
</gene>
<dbReference type="GO" id="GO:0016740">
    <property type="term" value="F:transferase activity"/>
    <property type="evidence" value="ECO:0007669"/>
    <property type="project" value="UniProtKB-KW"/>
</dbReference>
<dbReference type="AlphaFoldDB" id="A0A2C8F7X4"/>
<keyword evidence="2" id="KW-0808">Transferase</keyword>
<dbReference type="Gene3D" id="3.90.1200.10">
    <property type="match status" value="1"/>
</dbReference>
<reference evidence="3" key="1">
    <citation type="submission" date="2017-09" db="EMBL/GenBank/DDBJ databases">
        <authorList>
            <person name="Regsiter A."/>
            <person name="William W."/>
        </authorList>
    </citation>
    <scope>NUCLEOTIDE SEQUENCE [LARGE SCALE GENOMIC DNA]</scope>
    <source>
        <strain evidence="3">500-1</strain>
    </source>
</reference>
<dbReference type="RefSeq" id="WP_097011542.1">
    <property type="nucleotide sequence ID" value="NZ_LT907975.1"/>
</dbReference>
<sequence>MKTDLSPWGLTLGRIRDDILLPGSPERCASRVAVDDSTGRTWMLEQLKPGQFDSRERIGRALTTLSDAGVPVPAYVAADGRYCVEQGGAYWQLSPFIFGDPLPQPEFVDDAARGVSLGQFIAGMRFVSSAASDEFLNVPRFDLEAYVNELMAVMAPRRVDLHEALLPVLGVLAPLFDVWHDLPVALCQGDFHPLNVIWNDTQVGAVIDWEFMGLRPVLFDVANCLGCVGIEDPHALVRGLAPALLKTLRDQGQLDPADLALLPEMILGMRFAWMSEWLRKQDEEMAQLEVRYMRLLGNSIDTLLPVWEQMLGMKG</sequence>
<dbReference type="SUPFAM" id="SSF56112">
    <property type="entry name" value="Protein kinase-like (PK-like)"/>
    <property type="match status" value="1"/>
</dbReference>
<dbReference type="EMBL" id="LT907975">
    <property type="protein sequence ID" value="SOB58495.1"/>
    <property type="molecule type" value="Genomic_DNA"/>
</dbReference>
<accession>A0A2C8F7X4</accession>
<keyword evidence="3" id="KW-1185">Reference proteome</keyword>
<dbReference type="Proteomes" id="UP000219215">
    <property type="component" value="Chromosome DPRO"/>
</dbReference>
<organism evidence="2 3">
    <name type="scientific">Pseudodesulfovibrio profundus</name>
    <dbReference type="NCBI Taxonomy" id="57320"/>
    <lineage>
        <taxon>Bacteria</taxon>
        <taxon>Pseudomonadati</taxon>
        <taxon>Thermodesulfobacteriota</taxon>
        <taxon>Desulfovibrionia</taxon>
        <taxon>Desulfovibrionales</taxon>
        <taxon>Desulfovibrionaceae</taxon>
    </lineage>
</organism>
<evidence type="ECO:0000313" key="2">
    <source>
        <dbReference type="EMBL" id="SOB58495.1"/>
    </source>
</evidence>
<evidence type="ECO:0000259" key="1">
    <source>
        <dbReference type="Pfam" id="PF01636"/>
    </source>
</evidence>
<dbReference type="Pfam" id="PF01636">
    <property type="entry name" value="APH"/>
    <property type="match status" value="1"/>
</dbReference>
<protein>
    <submittedName>
        <fullName evidence="2">Aminoglycoside phosphotransferase</fullName>
    </submittedName>
</protein>
<dbReference type="InterPro" id="IPR011009">
    <property type="entry name" value="Kinase-like_dom_sf"/>
</dbReference>
<proteinExistence type="predicted"/>
<name>A0A2C8F7X4_9BACT</name>